<evidence type="ECO:0000313" key="2">
    <source>
        <dbReference type="Proteomes" id="UP001139410"/>
    </source>
</evidence>
<reference evidence="1" key="1">
    <citation type="submission" date="2022-01" db="EMBL/GenBank/DDBJ databases">
        <authorList>
            <person name="Jo J.-H."/>
            <person name="Im W.-T."/>
        </authorList>
    </citation>
    <scope>NUCLEOTIDE SEQUENCE</scope>
    <source>
        <strain evidence="1">G124</strain>
    </source>
</reference>
<dbReference type="Proteomes" id="UP001139410">
    <property type="component" value="Unassembled WGS sequence"/>
</dbReference>
<sequence length="175" mass="18176">MSDFAHRLSLDRIRDGDRLDLAADAEECSAIASRLGLLSLDRLEAHTVLSRDGEKVRATGRLKAALEQACVATGDSVPAHVDEPFELLFLPEPKVGSADEEIELGAADLDTMFHDGAAIDLGTAIADSLALALDPYPRSPSAEAALKEAGVISEEEAGPFAALAALKAKLGGSGA</sequence>
<dbReference type="RefSeq" id="WP_235067517.1">
    <property type="nucleotide sequence ID" value="NZ_JAKFGM010000002.1"/>
</dbReference>
<keyword evidence="2" id="KW-1185">Reference proteome</keyword>
<dbReference type="Pfam" id="PF02620">
    <property type="entry name" value="YceD"/>
    <property type="match status" value="1"/>
</dbReference>
<organism evidence="1 2">
    <name type="scientific">Sphingomonas cremea</name>
    <dbReference type="NCBI Taxonomy" id="2904799"/>
    <lineage>
        <taxon>Bacteria</taxon>
        <taxon>Pseudomonadati</taxon>
        <taxon>Pseudomonadota</taxon>
        <taxon>Alphaproteobacteria</taxon>
        <taxon>Sphingomonadales</taxon>
        <taxon>Sphingomonadaceae</taxon>
        <taxon>Sphingomonas</taxon>
    </lineage>
</organism>
<dbReference type="InterPro" id="IPR003772">
    <property type="entry name" value="YceD"/>
</dbReference>
<name>A0A9X1QLR0_9SPHN</name>
<dbReference type="AlphaFoldDB" id="A0A9X1QLR0"/>
<dbReference type="EMBL" id="JAKFGM010000002">
    <property type="protein sequence ID" value="MCF2515016.1"/>
    <property type="molecule type" value="Genomic_DNA"/>
</dbReference>
<gene>
    <name evidence="1" type="ORF">LVY65_08050</name>
</gene>
<proteinExistence type="predicted"/>
<comment type="caution">
    <text evidence="1">The sequence shown here is derived from an EMBL/GenBank/DDBJ whole genome shotgun (WGS) entry which is preliminary data.</text>
</comment>
<evidence type="ECO:0000313" key="1">
    <source>
        <dbReference type="EMBL" id="MCF2515016.1"/>
    </source>
</evidence>
<accession>A0A9X1QLR0</accession>
<protein>
    <submittedName>
        <fullName evidence="1">DUF177 domain-containing protein</fullName>
    </submittedName>
</protein>